<dbReference type="PANTHER" id="PTHR23113:SF224">
    <property type="entry name" value="RAP GUANINE NUCLEOTIDE EXCHANGE FACTOR 1"/>
    <property type="match status" value="1"/>
</dbReference>
<feature type="region of interest" description="Disordered" evidence="4">
    <location>
        <begin position="392"/>
        <end position="422"/>
    </location>
</feature>
<dbReference type="OrthoDB" id="25179at2759"/>
<dbReference type="InterPro" id="IPR036964">
    <property type="entry name" value="RASGEF_cat_dom_sf"/>
</dbReference>
<dbReference type="InterPro" id="IPR019804">
    <property type="entry name" value="Ras_G-nucl-exch_fac_CS"/>
</dbReference>
<dbReference type="InterPro" id="IPR008937">
    <property type="entry name" value="Ras-like_GEF"/>
</dbReference>
<feature type="region of interest" description="Disordered" evidence="4">
    <location>
        <begin position="746"/>
        <end position="778"/>
    </location>
</feature>
<organism>
    <name type="scientific">Pediculus humanus subsp. corporis</name>
    <name type="common">Body louse</name>
    <dbReference type="NCBI Taxonomy" id="121224"/>
    <lineage>
        <taxon>Eukaryota</taxon>
        <taxon>Metazoa</taxon>
        <taxon>Ecdysozoa</taxon>
        <taxon>Arthropoda</taxon>
        <taxon>Hexapoda</taxon>
        <taxon>Insecta</taxon>
        <taxon>Pterygota</taxon>
        <taxon>Neoptera</taxon>
        <taxon>Paraneoptera</taxon>
        <taxon>Psocodea</taxon>
        <taxon>Troctomorpha</taxon>
        <taxon>Phthiraptera</taxon>
        <taxon>Anoplura</taxon>
        <taxon>Pediculidae</taxon>
        <taxon>Pediculus</taxon>
    </lineage>
</organism>
<evidence type="ECO:0000313" key="9">
    <source>
        <dbReference type="Proteomes" id="UP000009046"/>
    </source>
</evidence>
<dbReference type="Pfam" id="PF00617">
    <property type="entry name" value="RasGEF"/>
    <property type="match status" value="1"/>
</dbReference>
<protein>
    <recommendedName>
        <fullName evidence="2">CRK SH3-binding GNRP</fullName>
    </recommendedName>
</protein>
<dbReference type="VEuPathDB" id="VectorBase:PHUM211010"/>
<dbReference type="InterPro" id="IPR023578">
    <property type="entry name" value="Ras_GEF_dom_sf"/>
</dbReference>
<accession>E0VHU1</accession>
<dbReference type="PROSITE" id="PS50212">
    <property type="entry name" value="RASGEF_NTER"/>
    <property type="match status" value="1"/>
</dbReference>
<dbReference type="InterPro" id="IPR000651">
    <property type="entry name" value="Ras-like_Gua-exchang_fac_N"/>
</dbReference>
<dbReference type="SMART" id="SM00229">
    <property type="entry name" value="RasGEFN"/>
    <property type="match status" value="1"/>
</dbReference>
<dbReference type="FunFam" id="1.10.840.10:FF:000009">
    <property type="entry name" value="rap guanine nucleotide exchange factor 1"/>
    <property type="match status" value="1"/>
</dbReference>
<reference evidence="7" key="1">
    <citation type="submission" date="2007-04" db="EMBL/GenBank/DDBJ databases">
        <title>Annotation of Pediculus humanus corporis strain USDA.</title>
        <authorList>
            <person name="Kirkness E."/>
            <person name="Hannick L."/>
            <person name="Hass B."/>
            <person name="Bruggner R."/>
            <person name="Lawson D."/>
            <person name="Bidwell S."/>
            <person name="Joardar V."/>
            <person name="Caler E."/>
            <person name="Walenz B."/>
            <person name="Inman J."/>
            <person name="Schobel S."/>
            <person name="Galinsky K."/>
            <person name="Amedeo P."/>
            <person name="Strausberg R."/>
        </authorList>
    </citation>
    <scope>NUCLEOTIDE SEQUENCE</scope>
    <source>
        <strain evidence="7">USDA</strain>
    </source>
</reference>
<dbReference type="AlphaFoldDB" id="E0VHU1"/>
<dbReference type="SMART" id="SM00147">
    <property type="entry name" value="RasGEF"/>
    <property type="match status" value="1"/>
</dbReference>
<sequence>MRSPGGSTTRSGSPCSPKTRTKMPADVGDGTVEKNPSRDLECNIRQVQLALKHFRDVVNKNKLEMLPGNGTVVLETVTAIHVLLKKYVLNEQSSTLVSATNQVYQSVAKLIKLCDDYLLIGEKALEKENVSEIVNLVEDAINNLVSLTRDKIIVRDANFKSVASETPVQHKPRALPDKPNFDLGQRNSLPDIPLTPREREILERTSAFVLERHSQSTENVLGESPPPKPPHPDRINLDSTYPPPLPPKKRQKNPEDLTVLKTSMECLSLRSKSPEDSSSLLSASAGSLDSVLNHREDVDSSVGLDSKYDRDGCIHNHLLEQHHGLQNGNPPMFSWDYASSSGDFLPVNNSQITLNYPRSSPTFVPDIMSSGSQAESGFASLASGRSSFQSYSTSSQQLNSTRSSQQSYTSQESHHTEKKIISTESSSCTQKFQTYAVENIHGQNSSQRTVTTTSSEKVSFQTKQSLTKTCTEISGGGDGTWSENDFQNKKSDGIPCCHHEVKIFECPFHASFLSSFTPNESLNVFSPTQMGNLIFPPDDTKPPALPEKIKPRISRERHSSQYDNVKDNECITTETSHLHNSSFSHTLVRKEDGVINHKQSNFSSINSVKVDSVGGITNVSQSDAFEGNILESKTSGNMTEQSLLKVNALSTSTNCSSPDGKPPPLPPKKKHIMAYMEIFGNASHANANEFLRHSVHAYNLLQSEWQQHQKLLTSAQSCSFVISSSSNQSTPIKTSVIDFAIDVKSDKSSLPPALPPKKRNRSSTSSPPQTPTLIPESPVVKRNEFLDVHKDDEVVSSKESLIPEIIPTTPVSTVSNLNLETSSTETEKENGFSLLDRLNISDHLIFKNQDDEGPDIRGGHPDALVVHATKAHKNDFLYQEAFLTTYRTFMTPLELIQKLCYRHEKFSSSQESLKQRAARESFSLLVRVVSDLTLTDLEQVVLQTLMEFVQQLLCRGDLTMAKALRVIMLSKYEAKKLYLNANSLLPSHNVYTRQSLLLDFKSEQVAEQMTLLDAELFLKIEIPEVLIWAQEQNEERSPNLTKFTEHFNKMSYWARSRILEQNDAKDREKYVVKFIKIMKHLRKINNFNSYLALLSALDSAPVRRLEWQKHITEGLKEYCTLIDSSSSFRAYRQALAETHPPCIPYIGLVLQDLTFVHIGNTNTLPCGGINFSKRWQQFNIVENMKPVTLIKKTTGSLLFLTVSTIHCRRKPCGKYRKK</sequence>
<dbReference type="SUPFAM" id="SSF48366">
    <property type="entry name" value="Ras GEF"/>
    <property type="match status" value="1"/>
</dbReference>
<dbReference type="Gene3D" id="1.10.840.10">
    <property type="entry name" value="Ras guanine-nucleotide exchange factors catalytic domain"/>
    <property type="match status" value="1"/>
</dbReference>
<dbReference type="GO" id="GO:0005085">
    <property type="term" value="F:guanyl-nucleotide exchange factor activity"/>
    <property type="evidence" value="ECO:0007669"/>
    <property type="project" value="UniProtKB-KW"/>
</dbReference>
<keyword evidence="9" id="KW-1185">Reference proteome</keyword>
<evidence type="ECO:0000313" key="8">
    <source>
        <dbReference type="EnsemblMetazoa" id="PHUM211010-PA"/>
    </source>
</evidence>
<dbReference type="PROSITE" id="PS50009">
    <property type="entry name" value="RASGEF_CAT"/>
    <property type="match status" value="1"/>
</dbReference>
<dbReference type="CDD" id="cd00155">
    <property type="entry name" value="RasGEF"/>
    <property type="match status" value="1"/>
</dbReference>
<feature type="region of interest" description="Disordered" evidence="4">
    <location>
        <begin position="163"/>
        <end position="197"/>
    </location>
</feature>
<evidence type="ECO:0000256" key="3">
    <source>
        <dbReference type="PROSITE-ProRule" id="PRU00168"/>
    </source>
</evidence>
<dbReference type="STRING" id="121224.E0VHU1"/>
<evidence type="ECO:0000256" key="2">
    <source>
        <dbReference type="ARBA" id="ARBA00083313"/>
    </source>
</evidence>
<feature type="compositionally biased region" description="Low complexity" evidence="4">
    <location>
        <begin position="392"/>
        <end position="411"/>
    </location>
</feature>
<dbReference type="Pfam" id="PF00618">
    <property type="entry name" value="RasGEF_N"/>
    <property type="match status" value="1"/>
</dbReference>
<feature type="domain" description="N-terminal Ras-GEF" evidence="6">
    <location>
        <begin position="852"/>
        <end position="971"/>
    </location>
</feature>
<dbReference type="CTD" id="8237407"/>
<dbReference type="EMBL" id="AAZO01002433">
    <property type="status" value="NOT_ANNOTATED_CDS"/>
    <property type="molecule type" value="Genomic_DNA"/>
</dbReference>
<dbReference type="HOGENOM" id="CLU_003982_1_0_1"/>
<dbReference type="Gene3D" id="1.20.870.10">
    <property type="entry name" value="Son of sevenless (SoS) protein Chain: S domain 1"/>
    <property type="match status" value="1"/>
</dbReference>
<dbReference type="EnsemblMetazoa" id="PHUM211010-RA">
    <property type="protein sequence ID" value="PHUM211010-PA"/>
    <property type="gene ID" value="PHUM211010"/>
</dbReference>
<dbReference type="InterPro" id="IPR001895">
    <property type="entry name" value="RASGEF_cat_dom"/>
</dbReference>
<dbReference type="GO" id="GO:0007265">
    <property type="term" value="P:Ras protein signal transduction"/>
    <property type="evidence" value="ECO:0007669"/>
    <property type="project" value="TreeGrafter"/>
</dbReference>
<dbReference type="PROSITE" id="PS00720">
    <property type="entry name" value="RASGEF"/>
    <property type="match status" value="1"/>
</dbReference>
<reference evidence="7" key="2">
    <citation type="submission" date="2007-04" db="EMBL/GenBank/DDBJ databases">
        <title>The genome of the human body louse.</title>
        <authorList>
            <consortium name="The Human Body Louse Genome Consortium"/>
            <person name="Kirkness E."/>
            <person name="Walenz B."/>
            <person name="Hass B."/>
            <person name="Bruggner R."/>
            <person name="Strausberg R."/>
        </authorList>
    </citation>
    <scope>NUCLEOTIDE SEQUENCE</scope>
    <source>
        <strain evidence="7">USDA</strain>
    </source>
</reference>
<feature type="compositionally biased region" description="Low complexity" evidence="4">
    <location>
        <begin position="1"/>
        <end position="17"/>
    </location>
</feature>
<proteinExistence type="predicted"/>
<dbReference type="InParanoid" id="E0VHU1"/>
<feature type="region of interest" description="Disordered" evidence="4">
    <location>
        <begin position="1"/>
        <end position="36"/>
    </location>
</feature>
<dbReference type="GeneID" id="8237407"/>
<dbReference type="PANTHER" id="PTHR23113">
    <property type="entry name" value="GUANINE NUCLEOTIDE EXCHANGE FACTOR"/>
    <property type="match status" value="1"/>
</dbReference>
<dbReference type="EMBL" id="DS235171">
    <property type="protein sequence ID" value="EEB12864.1"/>
    <property type="molecule type" value="Genomic_DNA"/>
</dbReference>
<feature type="compositionally biased region" description="Basic and acidic residues" evidence="4">
    <location>
        <begin position="412"/>
        <end position="421"/>
    </location>
</feature>
<name>E0VHU1_PEDHC</name>
<keyword evidence="1 3" id="KW-0344">Guanine-nucleotide releasing factor</keyword>
<dbReference type="CDD" id="cd06224">
    <property type="entry name" value="REM"/>
    <property type="match status" value="1"/>
</dbReference>
<evidence type="ECO:0000259" key="6">
    <source>
        <dbReference type="PROSITE" id="PS50212"/>
    </source>
</evidence>
<dbReference type="OMA" id="LAYMEVC"/>
<dbReference type="RefSeq" id="XP_002425602.1">
    <property type="nucleotide sequence ID" value="XM_002425557.1"/>
</dbReference>
<dbReference type="Proteomes" id="UP000009046">
    <property type="component" value="Unassembled WGS sequence"/>
</dbReference>
<dbReference type="GO" id="GO:0005886">
    <property type="term" value="C:plasma membrane"/>
    <property type="evidence" value="ECO:0007669"/>
    <property type="project" value="TreeGrafter"/>
</dbReference>
<feature type="region of interest" description="Disordered" evidence="4">
    <location>
        <begin position="213"/>
        <end position="256"/>
    </location>
</feature>
<evidence type="ECO:0000256" key="1">
    <source>
        <dbReference type="ARBA" id="ARBA00022658"/>
    </source>
</evidence>
<dbReference type="eggNOG" id="KOG3417">
    <property type="taxonomic scope" value="Eukaryota"/>
</dbReference>
<dbReference type="KEGG" id="phu:Phum_PHUM211010"/>
<dbReference type="FunCoup" id="E0VHU1">
    <property type="interactions" value="677"/>
</dbReference>
<evidence type="ECO:0000313" key="7">
    <source>
        <dbReference type="EMBL" id="EEB12864.1"/>
    </source>
</evidence>
<evidence type="ECO:0000256" key="4">
    <source>
        <dbReference type="SAM" id="MobiDB-lite"/>
    </source>
</evidence>
<evidence type="ECO:0000259" key="5">
    <source>
        <dbReference type="PROSITE" id="PS50009"/>
    </source>
</evidence>
<feature type="domain" description="Ras-GEF" evidence="5">
    <location>
        <begin position="1001"/>
        <end position="1218"/>
    </location>
</feature>
<gene>
    <name evidence="8" type="primary">8237407</name>
    <name evidence="7" type="ORF">Phum_PHUM211010</name>
</gene>
<reference evidence="8" key="3">
    <citation type="submission" date="2020-05" db="UniProtKB">
        <authorList>
            <consortium name="EnsemblMetazoa"/>
        </authorList>
    </citation>
    <scope>IDENTIFICATION</scope>
    <source>
        <strain evidence="8">USDA</strain>
    </source>
</reference>